<dbReference type="Pfam" id="PF02082">
    <property type="entry name" value="Rrf2"/>
    <property type="match status" value="1"/>
</dbReference>
<dbReference type="PANTHER" id="PTHR33221">
    <property type="entry name" value="WINGED HELIX-TURN-HELIX TRANSCRIPTIONAL REGULATOR, RRF2 FAMILY"/>
    <property type="match status" value="1"/>
</dbReference>
<evidence type="ECO:0000313" key="1">
    <source>
        <dbReference type="EMBL" id="AHZ73002.1"/>
    </source>
</evidence>
<dbReference type="HOGENOM" id="CLU_107144_1_0_6"/>
<dbReference type="InterPro" id="IPR036390">
    <property type="entry name" value="WH_DNA-bd_sf"/>
</dbReference>
<dbReference type="InterPro" id="IPR036388">
    <property type="entry name" value="WH-like_DNA-bd_sf"/>
</dbReference>
<protein>
    <submittedName>
        <fullName evidence="1">Transcriptional regulator</fullName>
    </submittedName>
</protein>
<dbReference type="Proteomes" id="UP000026913">
    <property type="component" value="Chromosome"/>
</dbReference>
<dbReference type="RefSeq" id="WP_010455470.1">
    <property type="nucleotide sequence ID" value="NZ_CP005960.1"/>
</dbReference>
<dbReference type="GO" id="GO:0005829">
    <property type="term" value="C:cytosol"/>
    <property type="evidence" value="ECO:0007669"/>
    <property type="project" value="TreeGrafter"/>
</dbReference>
<dbReference type="SUPFAM" id="SSF46785">
    <property type="entry name" value="Winged helix' DNA-binding domain"/>
    <property type="match status" value="1"/>
</dbReference>
<dbReference type="NCBIfam" id="TIGR00738">
    <property type="entry name" value="rrf2_super"/>
    <property type="match status" value="1"/>
</dbReference>
<dbReference type="PANTHER" id="PTHR33221:SF13">
    <property type="entry name" value="TRANSCRIPTIONAL REGULATOR-RELATED"/>
    <property type="match status" value="1"/>
</dbReference>
<reference evidence="1 2" key="1">
    <citation type="journal article" date="2012" name="J. Bacteriol.">
        <title>Genome sequence of cold-adapted Pseudomonas mandelii strain JR-1.</title>
        <authorList>
            <person name="Jang S.H."/>
            <person name="Kim J."/>
            <person name="Kim J."/>
            <person name="Hong S."/>
            <person name="Lee C."/>
        </authorList>
    </citation>
    <scope>NUCLEOTIDE SEQUENCE [LARGE SCALE GENOMIC DNA]</scope>
    <source>
        <strain evidence="1 2">JR-1</strain>
    </source>
</reference>
<dbReference type="EMBL" id="CP005960">
    <property type="protein sequence ID" value="AHZ73002.1"/>
    <property type="molecule type" value="Genomic_DNA"/>
</dbReference>
<accession>A0A024EJK8</accession>
<dbReference type="InterPro" id="IPR000944">
    <property type="entry name" value="Tscrpt_reg_Rrf2"/>
</dbReference>
<evidence type="ECO:0000313" key="2">
    <source>
        <dbReference type="Proteomes" id="UP000026913"/>
    </source>
</evidence>
<dbReference type="AlphaFoldDB" id="A0A024EJK8"/>
<gene>
    <name evidence="1" type="ORF">OU5_5923</name>
</gene>
<dbReference type="GeneID" id="46431874"/>
<dbReference type="Gene3D" id="1.10.10.10">
    <property type="entry name" value="Winged helix-like DNA-binding domain superfamily/Winged helix DNA-binding domain"/>
    <property type="match status" value="1"/>
</dbReference>
<organism evidence="1 2">
    <name type="scientific">Pseudomonas mandelii JR-1</name>
    <dbReference type="NCBI Taxonomy" id="1147786"/>
    <lineage>
        <taxon>Bacteria</taxon>
        <taxon>Pseudomonadati</taxon>
        <taxon>Pseudomonadota</taxon>
        <taxon>Gammaproteobacteria</taxon>
        <taxon>Pseudomonadales</taxon>
        <taxon>Pseudomonadaceae</taxon>
        <taxon>Pseudomonas</taxon>
    </lineage>
</organism>
<dbReference type="OrthoDB" id="9808360at2"/>
<dbReference type="GO" id="GO:0003700">
    <property type="term" value="F:DNA-binding transcription factor activity"/>
    <property type="evidence" value="ECO:0007669"/>
    <property type="project" value="TreeGrafter"/>
</dbReference>
<dbReference type="PROSITE" id="PS51197">
    <property type="entry name" value="HTH_RRF2_2"/>
    <property type="match status" value="1"/>
</dbReference>
<name>A0A024EJK8_9PSED</name>
<proteinExistence type="predicted"/>
<sequence>MSLYSAGVEYGIHCLLFLVGDYGDSREASVRDLAELQGVPLDYLAKIFTKLAKAKLVVATEGVRGGFKLARPADEISVLDIVNAIDGQKLIFDCRDIRGRCALFEGSPPTWAVEGHCSVHAVMMTAQQRMEDALAQQTILDLARRVGRKAPAEFGAQVDNWINDRRERKTVTGTQPDGEQIIPVTDISD</sequence>
<dbReference type="KEGG" id="pman:OU5_5923"/>